<dbReference type="GO" id="GO:0006655">
    <property type="term" value="P:phosphatidylglycerol biosynthetic process"/>
    <property type="evidence" value="ECO:0007669"/>
    <property type="project" value="UniProtKB-UniPathway"/>
</dbReference>
<comment type="caution">
    <text evidence="3">The sequence shown here is derived from an EMBL/GenBank/DDBJ whole genome shotgun (WGS) entry which is preliminary data.</text>
</comment>
<feature type="transmembrane region" description="Helical" evidence="1">
    <location>
        <begin position="48"/>
        <end position="71"/>
    </location>
</feature>
<keyword evidence="1" id="KW-0812">Transmembrane</keyword>
<dbReference type="CDD" id="cd06971">
    <property type="entry name" value="PgpA"/>
    <property type="match status" value="1"/>
</dbReference>
<dbReference type="OrthoDB" id="9804091at2"/>
<evidence type="ECO:0000313" key="3">
    <source>
        <dbReference type="EMBL" id="PZT49098.1"/>
    </source>
</evidence>
<keyword evidence="4" id="KW-1185">Reference proteome</keyword>
<dbReference type="AlphaFoldDB" id="A0A2W6N070"/>
<dbReference type="SUPFAM" id="SSF101307">
    <property type="entry name" value="YutG-like"/>
    <property type="match status" value="1"/>
</dbReference>
<evidence type="ECO:0000313" key="4">
    <source>
        <dbReference type="Proteomes" id="UP000249746"/>
    </source>
</evidence>
<name>A0A2W6N070_9HELI</name>
<evidence type="ECO:0000256" key="1">
    <source>
        <dbReference type="SAM" id="Phobius"/>
    </source>
</evidence>
<feature type="domain" description="YutG/PgpA" evidence="2">
    <location>
        <begin position="21"/>
        <end position="156"/>
    </location>
</feature>
<dbReference type="PANTHER" id="PTHR36305">
    <property type="entry name" value="PHOSPHATIDYLGLYCEROPHOSPHATASE A"/>
    <property type="match status" value="1"/>
</dbReference>
<keyword evidence="1" id="KW-1133">Transmembrane helix</keyword>
<dbReference type="RefSeq" id="WP_111228849.1">
    <property type="nucleotide sequence ID" value="NZ_NBIU01000001.1"/>
</dbReference>
<proteinExistence type="predicted"/>
<dbReference type="InterPro" id="IPR026037">
    <property type="entry name" value="PgpA"/>
</dbReference>
<reference evidence="3 4" key="1">
    <citation type="submission" date="2017-03" db="EMBL/GenBank/DDBJ databases">
        <title>Genomic and clinical evidence uncovers the enterohepatic species Helicobacter valdiviensis as a potential human intestinal pathogen.</title>
        <authorList>
            <person name="Fresia P."/>
            <person name="Jara R."/>
            <person name="Sierra R."/>
            <person name="Ferres I."/>
            <person name="Greif G."/>
            <person name="Iraola G."/>
            <person name="Collado L."/>
        </authorList>
    </citation>
    <scope>NUCLEOTIDE SEQUENCE [LARGE SCALE GENOMIC DNA]</scope>
    <source>
        <strain evidence="3 4">WBE14</strain>
    </source>
</reference>
<dbReference type="UniPathway" id="UPA00084">
    <property type="reaction ID" value="UER00504"/>
</dbReference>
<dbReference type="PIRSF" id="PIRSF006162">
    <property type="entry name" value="PgpA"/>
    <property type="match status" value="1"/>
</dbReference>
<dbReference type="InterPro" id="IPR007686">
    <property type="entry name" value="YutG/PgpA"/>
</dbReference>
<dbReference type="EMBL" id="NBIU01000001">
    <property type="protein sequence ID" value="PZT49098.1"/>
    <property type="molecule type" value="Genomic_DNA"/>
</dbReference>
<keyword evidence="1" id="KW-0472">Membrane</keyword>
<feature type="transmembrane region" description="Helical" evidence="1">
    <location>
        <begin position="144"/>
        <end position="161"/>
    </location>
</feature>
<sequence length="175" mass="19253">MQKNFFLDFKNLGDFFKKMYLTLFFSGLFPKASGTIGTIVALPFGYLIGSYSLSTLFLSALLAGAIGVKIIDSYEQNGLGHDRKEIVIDELVGVWICISILGISLFSILLSFILFRVFDIWKPSIIGKIDKNVKGGLGVIGDDALAGFFAGLLGSILIAILQQFEFSRSILEFNF</sequence>
<dbReference type="PANTHER" id="PTHR36305:SF1">
    <property type="entry name" value="PHOSPHATIDYLGLYCEROPHOSPHATASE A"/>
    <property type="match status" value="1"/>
</dbReference>
<dbReference type="Pfam" id="PF04608">
    <property type="entry name" value="PgpA"/>
    <property type="match status" value="1"/>
</dbReference>
<organism evidence="3 4">
    <name type="scientific">Helicobacter valdiviensis</name>
    <dbReference type="NCBI Taxonomy" id="1458358"/>
    <lineage>
        <taxon>Bacteria</taxon>
        <taxon>Pseudomonadati</taxon>
        <taxon>Campylobacterota</taxon>
        <taxon>Epsilonproteobacteria</taxon>
        <taxon>Campylobacterales</taxon>
        <taxon>Helicobacteraceae</taxon>
        <taxon>Helicobacter</taxon>
    </lineage>
</organism>
<dbReference type="GO" id="GO:0008962">
    <property type="term" value="F:phosphatidylglycerophosphatase activity"/>
    <property type="evidence" value="ECO:0007669"/>
    <property type="project" value="InterPro"/>
</dbReference>
<feature type="transmembrane region" description="Helical" evidence="1">
    <location>
        <begin position="20"/>
        <end position="42"/>
    </location>
</feature>
<dbReference type="InterPro" id="IPR036681">
    <property type="entry name" value="PgpA-like_sf"/>
</dbReference>
<protein>
    <submittedName>
        <fullName evidence="3">Phosphatidylglycerophosphatase A</fullName>
    </submittedName>
</protein>
<accession>A0A2W6N070</accession>
<gene>
    <name evidence="3" type="ORF">B6S12_00450</name>
</gene>
<feature type="transmembrane region" description="Helical" evidence="1">
    <location>
        <begin position="92"/>
        <end position="115"/>
    </location>
</feature>
<dbReference type="Proteomes" id="UP000249746">
    <property type="component" value="Unassembled WGS sequence"/>
</dbReference>
<evidence type="ECO:0000259" key="2">
    <source>
        <dbReference type="Pfam" id="PF04608"/>
    </source>
</evidence>